<accession>A0A4Q0T0N1</accession>
<evidence type="ECO:0000256" key="1">
    <source>
        <dbReference type="ARBA" id="ARBA00006047"/>
    </source>
</evidence>
<dbReference type="AlphaFoldDB" id="A0A4Q0T0N1"/>
<sequence>MQKAYSAHEDIVVAYFSMEFMLSEALPIYSGGLGQVAGDQMKAASDLGVPVVGVGLVYGQGYFRLDSNSDGQQQVLYPVNDPGQLPIRPLRQPNGEWLRIPIQLPASKMWLRCWEVTVGRLKLFLLDTDDFANTAAQRGICSQLYGGDSETRLKQEIVLGIGGWRLLRALGIVPDVCHLNEGHAAFAVLERVRCYMEDHKVSFAVAMTVTRGGNLFTTHTAVPAGFDRFAPELMERYLTHYAREELGVDMDDLLALGRENPRDQSEPFNMAYLAVRGSTHVNGVSKLHGQVSREIFQSLYPRWPQSEVPIGSVTNGVHVPSWDSEGADDLWTETCGLERWHGEEPDVSRVRQLTDSQVWNMRVSGRTSLIDSARQRYARQLASHGIAATDVIDLFSPETLTIGFARRFATYKRPNLLLNDPERLVRLLSNQDHPIQLILAGGKPTHKTCPGKSWSSNGMTS</sequence>
<dbReference type="NCBIfam" id="TIGR02094">
    <property type="entry name" value="more_P_ylases"/>
    <property type="match status" value="1"/>
</dbReference>
<dbReference type="EMBL" id="RDSM01000002">
    <property type="protein sequence ID" value="RXH55890.1"/>
    <property type="molecule type" value="Genomic_DNA"/>
</dbReference>
<dbReference type="Pfam" id="PF00343">
    <property type="entry name" value="Phosphorylase"/>
    <property type="match status" value="1"/>
</dbReference>
<protein>
    <submittedName>
        <fullName evidence="2">Glycogen phosphorylase</fullName>
    </submittedName>
</protein>
<dbReference type="InterPro" id="IPR011834">
    <property type="entry name" value="Agluc_phsphrylas"/>
</dbReference>
<dbReference type="GO" id="GO:0030170">
    <property type="term" value="F:pyridoxal phosphate binding"/>
    <property type="evidence" value="ECO:0007669"/>
    <property type="project" value="InterPro"/>
</dbReference>
<reference evidence="2 3" key="1">
    <citation type="submission" date="2018-11" db="EMBL/GenBank/DDBJ databases">
        <authorList>
            <person name="Mardanov A.V."/>
            <person name="Ravin N.V."/>
            <person name="Dedysh S.N."/>
        </authorList>
    </citation>
    <scope>NUCLEOTIDE SEQUENCE [LARGE SCALE GENOMIC DNA]</scope>
    <source>
        <strain evidence="2 3">AF10</strain>
    </source>
</reference>
<dbReference type="PANTHER" id="PTHR42655:SF1">
    <property type="entry name" value="GLYCOGEN PHOSPHORYLASE"/>
    <property type="match status" value="1"/>
</dbReference>
<dbReference type="Proteomes" id="UP000289437">
    <property type="component" value="Unassembled WGS sequence"/>
</dbReference>
<comment type="caution">
    <text evidence="2">The sequence shown here is derived from an EMBL/GenBank/DDBJ whole genome shotgun (WGS) entry which is preliminary data.</text>
</comment>
<keyword evidence="3" id="KW-1185">Reference proteome</keyword>
<name>A0A4Q0T0N1_9BACT</name>
<comment type="similarity">
    <text evidence="1">Belongs to the glycogen phosphorylase family.</text>
</comment>
<organism evidence="2 3">
    <name type="scientific">Granulicella sibirica</name>
    <dbReference type="NCBI Taxonomy" id="2479048"/>
    <lineage>
        <taxon>Bacteria</taxon>
        <taxon>Pseudomonadati</taxon>
        <taxon>Acidobacteriota</taxon>
        <taxon>Terriglobia</taxon>
        <taxon>Terriglobales</taxon>
        <taxon>Acidobacteriaceae</taxon>
        <taxon>Granulicella</taxon>
    </lineage>
</organism>
<reference evidence="3" key="2">
    <citation type="submission" date="2019-02" db="EMBL/GenBank/DDBJ databases">
        <title>Granulicella sibirica sp. nov., a psychrotolerant acidobacterium isolated from an organic soil layer in forested tundra, West Siberia.</title>
        <authorList>
            <person name="Oshkin I.Y."/>
            <person name="Kulichevskaya I.S."/>
            <person name="Rijpstra W.I.C."/>
            <person name="Sinninghe Damste J.S."/>
            <person name="Rakitin A.L."/>
            <person name="Ravin N.V."/>
            <person name="Dedysh S.N."/>
        </authorList>
    </citation>
    <scope>NUCLEOTIDE SEQUENCE [LARGE SCALE GENOMIC DNA]</scope>
    <source>
        <strain evidence="3">AF10</strain>
    </source>
</reference>
<dbReference type="PANTHER" id="PTHR42655">
    <property type="entry name" value="GLYCOGEN PHOSPHORYLASE"/>
    <property type="match status" value="1"/>
</dbReference>
<proteinExistence type="inferred from homology"/>
<evidence type="ECO:0000313" key="2">
    <source>
        <dbReference type="EMBL" id="RXH55890.1"/>
    </source>
</evidence>
<dbReference type="InterPro" id="IPR000811">
    <property type="entry name" value="Glyco_trans_35"/>
</dbReference>
<dbReference type="Gene3D" id="3.40.50.2000">
    <property type="entry name" value="Glycogen Phosphorylase B"/>
    <property type="match status" value="2"/>
</dbReference>
<dbReference type="InterPro" id="IPR052182">
    <property type="entry name" value="Glycogen/Maltodextrin_Phosph"/>
</dbReference>
<evidence type="ECO:0000313" key="3">
    <source>
        <dbReference type="Proteomes" id="UP000289437"/>
    </source>
</evidence>
<gene>
    <name evidence="2" type="ORF">GRAN_2747</name>
</gene>
<dbReference type="SUPFAM" id="SSF53756">
    <property type="entry name" value="UDP-Glycosyltransferase/glycogen phosphorylase"/>
    <property type="match status" value="1"/>
</dbReference>
<dbReference type="GO" id="GO:0008184">
    <property type="term" value="F:glycogen phosphorylase activity"/>
    <property type="evidence" value="ECO:0007669"/>
    <property type="project" value="InterPro"/>
</dbReference>
<dbReference type="GO" id="GO:0005975">
    <property type="term" value="P:carbohydrate metabolic process"/>
    <property type="evidence" value="ECO:0007669"/>
    <property type="project" value="InterPro"/>
</dbReference>